<dbReference type="Proteomes" id="UP000001997">
    <property type="component" value="Unassembled WGS sequence"/>
</dbReference>
<dbReference type="VEuPathDB" id="FungiDB:PGUG_02926"/>
<feature type="transmembrane region" description="Helical" evidence="10">
    <location>
        <begin position="12"/>
        <end position="32"/>
    </location>
</feature>
<dbReference type="HOGENOM" id="CLU_065200_0_2_1"/>
<evidence type="ECO:0000256" key="2">
    <source>
        <dbReference type="ARBA" id="ARBA00009140"/>
    </source>
</evidence>
<dbReference type="GO" id="GO:0005789">
    <property type="term" value="C:endoplasmic reticulum membrane"/>
    <property type="evidence" value="ECO:0007669"/>
    <property type="project" value="UniProtKB-SubCell"/>
</dbReference>
<dbReference type="EC" id="2.1.1.100" evidence="3 10"/>
<evidence type="ECO:0000256" key="3">
    <source>
        <dbReference type="ARBA" id="ARBA00012151"/>
    </source>
</evidence>
<feature type="transmembrane region" description="Helical" evidence="10">
    <location>
        <begin position="38"/>
        <end position="57"/>
    </location>
</feature>
<comment type="similarity">
    <text evidence="2 10">Belongs to the class VI-like SAM-binding methyltransferase superfamily. Isoprenylcysteine carboxyl methyltransferase family.</text>
</comment>
<evidence type="ECO:0000256" key="9">
    <source>
        <dbReference type="ARBA" id="ARBA00023136"/>
    </source>
</evidence>
<evidence type="ECO:0000256" key="1">
    <source>
        <dbReference type="ARBA" id="ARBA00004141"/>
    </source>
</evidence>
<dbReference type="InterPro" id="IPR025770">
    <property type="entry name" value="PPMT_MeTrfase"/>
</dbReference>
<keyword evidence="7 10" id="KW-0812">Transmembrane</keyword>
<dbReference type="OMA" id="GMVPQVW"/>
<dbReference type="OrthoDB" id="422086at2759"/>
<dbReference type="STRING" id="294746.A5DI25"/>
<dbReference type="AlphaFoldDB" id="A5DI25"/>
<dbReference type="Gene3D" id="1.20.120.1630">
    <property type="match status" value="1"/>
</dbReference>
<evidence type="ECO:0000313" key="11">
    <source>
        <dbReference type="EMBL" id="EDK38828.2"/>
    </source>
</evidence>
<dbReference type="PANTHER" id="PTHR12714">
    <property type="entry name" value="PROTEIN-S ISOPRENYLCYSTEINE O-METHYLTRANSFERASE"/>
    <property type="match status" value="1"/>
</dbReference>
<dbReference type="Pfam" id="PF04140">
    <property type="entry name" value="ICMT"/>
    <property type="match status" value="1"/>
</dbReference>
<dbReference type="GO" id="GO:0004671">
    <property type="term" value="F:protein C-terminal S-isoprenylcysteine carboxyl O-methyltransferase activity"/>
    <property type="evidence" value="ECO:0007669"/>
    <property type="project" value="UniProtKB-EC"/>
</dbReference>
<organism evidence="11 12">
    <name type="scientific">Meyerozyma guilliermondii (strain ATCC 6260 / CBS 566 / DSM 6381 / JCM 1539 / NBRC 10279 / NRRL Y-324)</name>
    <name type="common">Yeast</name>
    <name type="synonym">Candida guilliermondii</name>
    <dbReference type="NCBI Taxonomy" id="294746"/>
    <lineage>
        <taxon>Eukaryota</taxon>
        <taxon>Fungi</taxon>
        <taxon>Dikarya</taxon>
        <taxon>Ascomycota</taxon>
        <taxon>Saccharomycotina</taxon>
        <taxon>Pichiomycetes</taxon>
        <taxon>Debaryomycetaceae</taxon>
        <taxon>Meyerozyma</taxon>
    </lineage>
</organism>
<keyword evidence="4 10" id="KW-0489">Methyltransferase</keyword>
<dbReference type="InterPro" id="IPR007269">
    <property type="entry name" value="ICMT_MeTrfase"/>
</dbReference>
<gene>
    <name evidence="11" type="ORF">PGUG_02926</name>
</gene>
<evidence type="ECO:0000313" key="12">
    <source>
        <dbReference type="Proteomes" id="UP000001997"/>
    </source>
</evidence>
<accession>A5DI25</accession>
<dbReference type="GeneID" id="5127234"/>
<dbReference type="eggNOG" id="KOG2628">
    <property type="taxonomic scope" value="Eukaryota"/>
</dbReference>
<keyword evidence="10" id="KW-0256">Endoplasmic reticulum</keyword>
<keyword evidence="12" id="KW-1185">Reference proteome</keyword>
<sequence length="226" mass="26469">MSYNVDKNQLHIIAMTSMVLGSVAGTGLILVTTEYSRLGLYLLFIAAYHLLEFINTYTYQRETVTESSFLLYGNVGSKEYLLMQLLSIWEYFFIKSRWHIWPYMKHTIFIGMVMATIGLYIRHRAMKVCGNGFSHYIQTTSRQTHNLVTHDIYGWCRHPSYLGFYLWAIGLQLCLSIPLSLVLTTVIITWFFRTRVAFEEWFLVNRLFGQEYIDYSNKVGTLIPFV</sequence>
<keyword evidence="6 10" id="KW-0949">S-adenosyl-L-methionine</keyword>
<keyword evidence="9 10" id="KW-0472">Membrane</keyword>
<dbReference type="PROSITE" id="PS51564">
    <property type="entry name" value="SAM_ICMT"/>
    <property type="match status" value="1"/>
</dbReference>
<protein>
    <recommendedName>
        <fullName evidence="3 10">Protein-S-isoprenylcysteine O-methyltransferase</fullName>
        <ecNumber evidence="3 10">2.1.1.100</ecNumber>
    </recommendedName>
</protein>
<proteinExistence type="inferred from homology"/>
<evidence type="ECO:0000256" key="6">
    <source>
        <dbReference type="ARBA" id="ARBA00022691"/>
    </source>
</evidence>
<reference evidence="11 12" key="1">
    <citation type="journal article" date="2009" name="Nature">
        <title>Evolution of pathogenicity and sexual reproduction in eight Candida genomes.</title>
        <authorList>
            <person name="Butler G."/>
            <person name="Rasmussen M.D."/>
            <person name="Lin M.F."/>
            <person name="Santos M.A."/>
            <person name="Sakthikumar S."/>
            <person name="Munro C.A."/>
            <person name="Rheinbay E."/>
            <person name="Grabherr M."/>
            <person name="Forche A."/>
            <person name="Reedy J.L."/>
            <person name="Agrafioti I."/>
            <person name="Arnaud M.B."/>
            <person name="Bates S."/>
            <person name="Brown A.J."/>
            <person name="Brunke S."/>
            <person name="Costanzo M.C."/>
            <person name="Fitzpatrick D.A."/>
            <person name="de Groot P.W."/>
            <person name="Harris D."/>
            <person name="Hoyer L.L."/>
            <person name="Hube B."/>
            <person name="Klis F.M."/>
            <person name="Kodira C."/>
            <person name="Lennard N."/>
            <person name="Logue M.E."/>
            <person name="Martin R."/>
            <person name="Neiman A.M."/>
            <person name="Nikolaou E."/>
            <person name="Quail M.A."/>
            <person name="Quinn J."/>
            <person name="Santos M.C."/>
            <person name="Schmitzberger F.F."/>
            <person name="Sherlock G."/>
            <person name="Shah P."/>
            <person name="Silverstein K.A."/>
            <person name="Skrzypek M.S."/>
            <person name="Soll D."/>
            <person name="Staggs R."/>
            <person name="Stansfield I."/>
            <person name="Stumpf M.P."/>
            <person name="Sudbery P.E."/>
            <person name="Srikantha T."/>
            <person name="Zeng Q."/>
            <person name="Berman J."/>
            <person name="Berriman M."/>
            <person name="Heitman J."/>
            <person name="Gow N.A."/>
            <person name="Lorenz M.C."/>
            <person name="Birren B.W."/>
            <person name="Kellis M."/>
            <person name="Cuomo C.A."/>
        </authorList>
    </citation>
    <scope>NUCLEOTIDE SEQUENCE [LARGE SCALE GENOMIC DNA]</scope>
    <source>
        <strain evidence="12">ATCC 6260 / CBS 566 / DSM 6381 / JCM 1539 / NBRC 10279 / NRRL Y-324</strain>
    </source>
</reference>
<dbReference type="EMBL" id="CH408157">
    <property type="protein sequence ID" value="EDK38828.2"/>
    <property type="molecule type" value="Genomic_DNA"/>
</dbReference>
<evidence type="ECO:0000256" key="4">
    <source>
        <dbReference type="ARBA" id="ARBA00022603"/>
    </source>
</evidence>
<dbReference type="PANTHER" id="PTHR12714:SF9">
    <property type="entry name" value="PROTEIN-S-ISOPRENYLCYSTEINE O-METHYLTRANSFERASE"/>
    <property type="match status" value="1"/>
</dbReference>
<evidence type="ECO:0000256" key="7">
    <source>
        <dbReference type="ARBA" id="ARBA00022692"/>
    </source>
</evidence>
<dbReference type="GO" id="GO:0032259">
    <property type="term" value="P:methylation"/>
    <property type="evidence" value="ECO:0007669"/>
    <property type="project" value="UniProtKB-KW"/>
</dbReference>
<evidence type="ECO:0000256" key="8">
    <source>
        <dbReference type="ARBA" id="ARBA00022989"/>
    </source>
</evidence>
<evidence type="ECO:0000256" key="5">
    <source>
        <dbReference type="ARBA" id="ARBA00022679"/>
    </source>
</evidence>
<feature type="transmembrane region" description="Helical" evidence="10">
    <location>
        <begin position="100"/>
        <end position="121"/>
    </location>
</feature>
<dbReference type="InParanoid" id="A5DI25"/>
<dbReference type="KEGG" id="pgu:PGUG_02926"/>
<comment type="subcellular location">
    <subcellularLocation>
        <location evidence="10">Endoplasmic reticulum membrane</location>
        <topology evidence="10">Multi-pass membrane protein</topology>
    </subcellularLocation>
    <subcellularLocation>
        <location evidence="1">Membrane</location>
        <topology evidence="1">Multi-pass membrane protein</topology>
    </subcellularLocation>
</comment>
<comment type="catalytic activity">
    <reaction evidence="10">
        <text>[protein]-C-terminal S-[(2E,6E)-farnesyl]-L-cysteine + S-adenosyl-L-methionine = [protein]-C-terminal S-[(2E,6E)-farnesyl]-L-cysteine methyl ester + S-adenosyl-L-homocysteine</text>
        <dbReference type="Rhea" id="RHEA:21672"/>
        <dbReference type="Rhea" id="RHEA-COMP:12125"/>
        <dbReference type="Rhea" id="RHEA-COMP:12126"/>
        <dbReference type="ChEBI" id="CHEBI:57856"/>
        <dbReference type="ChEBI" id="CHEBI:59789"/>
        <dbReference type="ChEBI" id="CHEBI:90510"/>
        <dbReference type="ChEBI" id="CHEBI:90511"/>
        <dbReference type="EC" id="2.1.1.100"/>
    </reaction>
</comment>
<keyword evidence="8 10" id="KW-1133">Transmembrane helix</keyword>
<dbReference type="RefSeq" id="XP_001485197.2">
    <property type="nucleotide sequence ID" value="XM_001485147.1"/>
</dbReference>
<evidence type="ECO:0000256" key="10">
    <source>
        <dbReference type="RuleBase" id="RU362022"/>
    </source>
</evidence>
<keyword evidence="5" id="KW-0808">Transferase</keyword>
<feature type="transmembrane region" description="Helical" evidence="10">
    <location>
        <begin position="164"/>
        <end position="192"/>
    </location>
</feature>
<name>A5DI25_PICGU</name>